<comment type="caution">
    <text evidence="2">The sequence shown here is derived from an EMBL/GenBank/DDBJ whole genome shotgun (WGS) entry which is preliminary data.</text>
</comment>
<dbReference type="Proteomes" id="UP000554837">
    <property type="component" value="Unassembled WGS sequence"/>
</dbReference>
<feature type="transmembrane region" description="Helical" evidence="1">
    <location>
        <begin position="49"/>
        <end position="71"/>
    </location>
</feature>
<keyword evidence="1" id="KW-0472">Membrane</keyword>
<keyword evidence="1" id="KW-1133">Transmembrane helix</keyword>
<evidence type="ECO:0000313" key="2">
    <source>
        <dbReference type="EMBL" id="MBB5203152.1"/>
    </source>
</evidence>
<evidence type="ECO:0000256" key="1">
    <source>
        <dbReference type="SAM" id="Phobius"/>
    </source>
</evidence>
<feature type="transmembrane region" description="Helical" evidence="1">
    <location>
        <begin position="151"/>
        <end position="175"/>
    </location>
</feature>
<feature type="transmembrane region" description="Helical" evidence="1">
    <location>
        <begin position="86"/>
        <end position="103"/>
    </location>
</feature>
<dbReference type="EMBL" id="JACHHO010000001">
    <property type="protein sequence ID" value="MBB5203152.1"/>
    <property type="molecule type" value="Genomic_DNA"/>
</dbReference>
<feature type="transmembrane region" description="Helical" evidence="1">
    <location>
        <begin position="12"/>
        <end position="37"/>
    </location>
</feature>
<evidence type="ECO:0000313" key="3">
    <source>
        <dbReference type="Proteomes" id="UP000554837"/>
    </source>
</evidence>
<gene>
    <name evidence="2" type="ORF">HNQ51_000445</name>
</gene>
<sequence length="201" mass="21266">MDSLDWLALTRMGLIFGHVLALLLAAAAMTLCEHAIFGRRRIHLKQLQLAAQGVVLALALLWLTGLAVIGLDTGFQPSLLLAKPKLMAKLTVVTLLSLNGWALHRLAFPRFSQVQTQPMQAALLPALLGAVSAATWLFAAFVGVGHAATKALGYGGFMAAYGLCLLLACVAALHWGRPMLARRLQAGPRTADTQAGALLPA</sequence>
<accession>A0A840S0W0</accession>
<proteinExistence type="predicted"/>
<reference evidence="2 3" key="1">
    <citation type="submission" date="2020-08" db="EMBL/GenBank/DDBJ databases">
        <title>Genomic Encyclopedia of Type Strains, Phase IV (KMG-IV): sequencing the most valuable type-strain genomes for metagenomic binning, comparative biology and taxonomic classification.</title>
        <authorList>
            <person name="Goeker M."/>
        </authorList>
    </citation>
    <scope>NUCLEOTIDE SEQUENCE [LARGE SCALE GENOMIC DNA]</scope>
    <source>
        <strain evidence="2 3">DSM 23958</strain>
    </source>
</reference>
<dbReference type="OrthoDB" id="6890349at2"/>
<keyword evidence="1" id="KW-0812">Transmembrane</keyword>
<protein>
    <recommendedName>
        <fullName evidence="4">DUF2214 family protein</fullName>
    </recommendedName>
</protein>
<evidence type="ECO:0008006" key="4">
    <source>
        <dbReference type="Google" id="ProtNLM"/>
    </source>
</evidence>
<dbReference type="RefSeq" id="WP_138857775.1">
    <property type="nucleotide sequence ID" value="NZ_CP040709.1"/>
</dbReference>
<name>A0A840S0W0_9BURK</name>
<organism evidence="2 3">
    <name type="scientific">Inhella inkyongensis</name>
    <dbReference type="NCBI Taxonomy" id="392593"/>
    <lineage>
        <taxon>Bacteria</taxon>
        <taxon>Pseudomonadati</taxon>
        <taxon>Pseudomonadota</taxon>
        <taxon>Betaproteobacteria</taxon>
        <taxon>Burkholderiales</taxon>
        <taxon>Sphaerotilaceae</taxon>
        <taxon>Inhella</taxon>
    </lineage>
</organism>
<dbReference type="AlphaFoldDB" id="A0A840S0W0"/>
<feature type="transmembrane region" description="Helical" evidence="1">
    <location>
        <begin position="123"/>
        <end position="145"/>
    </location>
</feature>
<keyword evidence="3" id="KW-1185">Reference proteome</keyword>